<dbReference type="EMBL" id="QLMC01000001">
    <property type="protein sequence ID" value="RAK02313.1"/>
    <property type="molecule type" value="Genomic_DNA"/>
</dbReference>
<gene>
    <name evidence="2" type="ORF">LX87_00433</name>
</gene>
<comment type="caution">
    <text evidence="2">The sequence shown here is derived from an EMBL/GenBank/DDBJ whole genome shotgun (WGS) entry which is preliminary data.</text>
</comment>
<keyword evidence="1" id="KW-0732">Signal</keyword>
<keyword evidence="3" id="KW-1185">Reference proteome</keyword>
<proteinExistence type="predicted"/>
<dbReference type="OrthoDB" id="1466765at2"/>
<dbReference type="RefSeq" id="WP_111626520.1">
    <property type="nucleotide sequence ID" value="NZ_QLMC01000001.1"/>
</dbReference>
<sequence>MIRFLLFSALLLAHMNVRAQDLIWNNYPDGSLSHTFLNVGDPAVNVGVGVSGNTSALAFREPNGRPLGLRLAADYSTSGNSVTVTIIFSQPVNNLSFSLYDIDFTDGDSRYQDLVVVNGTNAGSTVSPTIGTTSTNTVTGNSILGINSTDMMGENTVSFTGPVNQITIQYIAGPAFIDPETQEIYIGNFNWDADVLPVRLVDFGGITVDHQVRLGWQTSYEQNSDYFTIERSRDARAFEAIGRVSSKGFSERLQTYGFSDPAPLKGTNYYRLRQVDRDGTYAYSKIVAVSYDAEGFYFQVVVLDQGRLQVETNAPDPVFGLVDVRGLPSLRQVEQVGANRYILHTASAGLATSGLKIVQMRTGHFAYSKKVLIM</sequence>
<dbReference type="InterPro" id="IPR013783">
    <property type="entry name" value="Ig-like_fold"/>
</dbReference>
<name>A0A327X8V1_LARAB</name>
<dbReference type="AlphaFoldDB" id="A0A327X8V1"/>
<evidence type="ECO:0000256" key="1">
    <source>
        <dbReference type="SAM" id="SignalP"/>
    </source>
</evidence>
<dbReference type="Proteomes" id="UP000248790">
    <property type="component" value="Unassembled WGS sequence"/>
</dbReference>
<evidence type="ECO:0000313" key="3">
    <source>
        <dbReference type="Proteomes" id="UP000248790"/>
    </source>
</evidence>
<reference evidence="2 3" key="1">
    <citation type="submission" date="2018-06" db="EMBL/GenBank/DDBJ databases">
        <title>Genomic Encyclopedia of Archaeal and Bacterial Type Strains, Phase II (KMG-II): from individual species to whole genera.</title>
        <authorList>
            <person name="Goeker M."/>
        </authorList>
    </citation>
    <scope>NUCLEOTIDE SEQUENCE [LARGE SCALE GENOMIC DNA]</scope>
    <source>
        <strain evidence="2 3">DSM 21851</strain>
    </source>
</reference>
<protein>
    <submittedName>
        <fullName evidence="2">Uncharacterized protein</fullName>
    </submittedName>
</protein>
<evidence type="ECO:0000313" key="2">
    <source>
        <dbReference type="EMBL" id="RAK02313.1"/>
    </source>
</evidence>
<feature type="signal peptide" evidence="1">
    <location>
        <begin position="1"/>
        <end position="19"/>
    </location>
</feature>
<accession>A0A327X8V1</accession>
<feature type="chain" id="PRO_5016238330" evidence="1">
    <location>
        <begin position="20"/>
        <end position="374"/>
    </location>
</feature>
<organism evidence="2 3">
    <name type="scientific">Larkinella arboricola</name>
    <dbReference type="NCBI Taxonomy" id="643671"/>
    <lineage>
        <taxon>Bacteria</taxon>
        <taxon>Pseudomonadati</taxon>
        <taxon>Bacteroidota</taxon>
        <taxon>Cytophagia</taxon>
        <taxon>Cytophagales</taxon>
        <taxon>Spirosomataceae</taxon>
        <taxon>Larkinella</taxon>
    </lineage>
</organism>
<dbReference type="Gene3D" id="2.60.40.10">
    <property type="entry name" value="Immunoglobulins"/>
    <property type="match status" value="1"/>
</dbReference>